<dbReference type="Gene3D" id="3.30.50.10">
    <property type="entry name" value="Erythroid Transcription Factor GATA-1, subunit A"/>
    <property type="match status" value="1"/>
</dbReference>
<keyword evidence="2" id="KW-0479">Metal-binding</keyword>
<dbReference type="InterPro" id="IPR013088">
    <property type="entry name" value="Znf_NHR/GATA"/>
</dbReference>
<gene>
    <name evidence="12" type="primary">Cnig_chr_V.g21314</name>
    <name evidence="12" type="ORF">B9Z55_021314</name>
</gene>
<dbReference type="SUPFAM" id="SSF48508">
    <property type="entry name" value="Nuclear receptor ligand-binding domain"/>
    <property type="match status" value="1"/>
</dbReference>
<evidence type="ECO:0000256" key="3">
    <source>
        <dbReference type="ARBA" id="ARBA00022771"/>
    </source>
</evidence>
<evidence type="ECO:0000256" key="4">
    <source>
        <dbReference type="ARBA" id="ARBA00022833"/>
    </source>
</evidence>
<dbReference type="InterPro" id="IPR001628">
    <property type="entry name" value="Znf_hrmn_rcpt"/>
</dbReference>
<dbReference type="GO" id="GO:0003700">
    <property type="term" value="F:DNA-binding transcription factor activity"/>
    <property type="evidence" value="ECO:0007669"/>
    <property type="project" value="InterPro"/>
</dbReference>
<dbReference type="PROSITE" id="PS51030">
    <property type="entry name" value="NUCLEAR_REC_DBD_2"/>
    <property type="match status" value="1"/>
</dbReference>
<dbReference type="PANTHER" id="PTHR45680">
    <property type="entry name" value="NUCLEAR HORMONE RECEPTOR FAMILY"/>
    <property type="match status" value="1"/>
</dbReference>
<keyword evidence="7" id="KW-0804">Transcription</keyword>
<reference evidence="13" key="1">
    <citation type="submission" date="2017-10" db="EMBL/GenBank/DDBJ databases">
        <title>Rapid genome shrinkage in a self-fertile nematode reveals novel sperm competition proteins.</title>
        <authorList>
            <person name="Yin D."/>
            <person name="Schwarz E.M."/>
            <person name="Thomas C.G."/>
            <person name="Felde R.L."/>
            <person name="Korf I.F."/>
            <person name="Cutter A.D."/>
            <person name="Schartner C.M."/>
            <person name="Ralston E.J."/>
            <person name="Meyer B.J."/>
            <person name="Haag E.S."/>
        </authorList>
    </citation>
    <scope>NUCLEOTIDE SEQUENCE [LARGE SCALE GENOMIC DNA]</scope>
    <source>
        <strain evidence="13">JU1422</strain>
    </source>
</reference>
<dbReference type="SMART" id="SM00399">
    <property type="entry name" value="ZnF_C4"/>
    <property type="match status" value="1"/>
</dbReference>
<organism evidence="12 13">
    <name type="scientific">Caenorhabditis nigoni</name>
    <dbReference type="NCBI Taxonomy" id="1611254"/>
    <lineage>
        <taxon>Eukaryota</taxon>
        <taxon>Metazoa</taxon>
        <taxon>Ecdysozoa</taxon>
        <taxon>Nematoda</taxon>
        <taxon>Chromadorea</taxon>
        <taxon>Rhabditida</taxon>
        <taxon>Rhabditina</taxon>
        <taxon>Rhabditomorpha</taxon>
        <taxon>Rhabditoidea</taxon>
        <taxon>Rhabditidae</taxon>
        <taxon>Peloderinae</taxon>
        <taxon>Caenorhabditis</taxon>
    </lineage>
</organism>
<protein>
    <recommendedName>
        <fullName evidence="14">NR LBD domain-containing protein</fullName>
    </recommendedName>
</protein>
<sequence>MFKKPKKCSKNQKCDFLKNQYFTCKQCRLQKCFQVGMSYENFQLGWDSRSSIKCREISIPQTIDTFTGKSNLIIFQSGPPKNNPKNFLDFHSLIDKTGEILKQGPESPIFSKNRLSKLAIFLSPILDHNQSMNSTSSKYGKDEALAQLEHAVLLATKWLTHFDEFRLLSPDLQLKMILAAWSVWWKLEKLAYTALEIRRNFDENEIKRKIQDSIIFQYDSSRIDMSWLSKYSVEELKFFLEITTEIRLDPLLRSMIDLNPSEVELSFMLGQLCFHYVGKRFQGEILKISEKFQEILADDLHDYYVNEMKKSNYGSRMAQMMRINNQIQMDLVRRKSKTQLALVFDIFTIDVSHPEMFLEFDN</sequence>
<dbReference type="AlphaFoldDB" id="A0A2G5TRJ7"/>
<dbReference type="SUPFAM" id="SSF57716">
    <property type="entry name" value="Glucocorticoid receptor-like (DNA-binding domain)"/>
    <property type="match status" value="1"/>
</dbReference>
<dbReference type="Pfam" id="PF00104">
    <property type="entry name" value="Hormone_recep"/>
    <property type="match status" value="1"/>
</dbReference>
<evidence type="ECO:0000256" key="8">
    <source>
        <dbReference type="ARBA" id="ARBA00023170"/>
    </source>
</evidence>
<dbReference type="Proteomes" id="UP000230233">
    <property type="component" value="Chromosome V"/>
</dbReference>
<evidence type="ECO:0000256" key="2">
    <source>
        <dbReference type="ARBA" id="ARBA00022723"/>
    </source>
</evidence>
<evidence type="ECO:0000256" key="1">
    <source>
        <dbReference type="ARBA" id="ARBA00005993"/>
    </source>
</evidence>
<keyword evidence="6" id="KW-0238">DNA-binding</keyword>
<dbReference type="SMART" id="SM00430">
    <property type="entry name" value="HOLI"/>
    <property type="match status" value="1"/>
</dbReference>
<evidence type="ECO:0000259" key="11">
    <source>
        <dbReference type="PROSITE" id="PS51843"/>
    </source>
</evidence>
<keyword evidence="5" id="KW-0805">Transcription regulation</keyword>
<evidence type="ECO:0000256" key="5">
    <source>
        <dbReference type="ARBA" id="ARBA00023015"/>
    </source>
</evidence>
<dbReference type="InterPro" id="IPR051152">
    <property type="entry name" value="C.elegans_Orphan_NR"/>
</dbReference>
<dbReference type="Gene3D" id="1.10.565.10">
    <property type="entry name" value="Retinoid X Receptor"/>
    <property type="match status" value="1"/>
</dbReference>
<proteinExistence type="inferred from homology"/>
<name>A0A2G5TRJ7_9PELO</name>
<dbReference type="GO" id="GO:0008270">
    <property type="term" value="F:zinc ion binding"/>
    <property type="evidence" value="ECO:0007669"/>
    <property type="project" value="UniProtKB-KW"/>
</dbReference>
<keyword evidence="9" id="KW-0539">Nucleus</keyword>
<accession>A0A2G5TRJ7</accession>
<feature type="domain" description="Nuclear receptor" evidence="10">
    <location>
        <begin position="1"/>
        <end position="44"/>
    </location>
</feature>
<evidence type="ECO:0000259" key="10">
    <source>
        <dbReference type="PROSITE" id="PS51030"/>
    </source>
</evidence>
<dbReference type="EMBL" id="PDUG01000005">
    <property type="protein sequence ID" value="PIC29884.1"/>
    <property type="molecule type" value="Genomic_DNA"/>
</dbReference>
<keyword evidence="13" id="KW-1185">Reference proteome</keyword>
<comment type="caution">
    <text evidence="12">The sequence shown here is derived from an EMBL/GenBank/DDBJ whole genome shotgun (WGS) entry which is preliminary data.</text>
</comment>
<dbReference type="InterPro" id="IPR000536">
    <property type="entry name" value="Nucl_hrmn_rcpt_lig-bd"/>
</dbReference>
<evidence type="ECO:0000256" key="6">
    <source>
        <dbReference type="ARBA" id="ARBA00023125"/>
    </source>
</evidence>
<dbReference type="OrthoDB" id="10018779at2759"/>
<keyword evidence="8" id="KW-0675">Receptor</keyword>
<keyword evidence="3" id="KW-0863">Zinc-finger</keyword>
<feature type="domain" description="NR LBD" evidence="11">
    <location>
        <begin position="105"/>
        <end position="360"/>
    </location>
</feature>
<keyword evidence="4" id="KW-0862">Zinc</keyword>
<dbReference type="GO" id="GO:0043565">
    <property type="term" value="F:sequence-specific DNA binding"/>
    <property type="evidence" value="ECO:0007669"/>
    <property type="project" value="InterPro"/>
</dbReference>
<dbReference type="PROSITE" id="PS51843">
    <property type="entry name" value="NR_LBD"/>
    <property type="match status" value="1"/>
</dbReference>
<evidence type="ECO:0000256" key="7">
    <source>
        <dbReference type="ARBA" id="ARBA00023163"/>
    </source>
</evidence>
<evidence type="ECO:0000313" key="13">
    <source>
        <dbReference type="Proteomes" id="UP000230233"/>
    </source>
</evidence>
<dbReference type="STRING" id="1611254.A0A2G5TRJ7"/>
<dbReference type="InterPro" id="IPR035500">
    <property type="entry name" value="NHR-like_dom_sf"/>
</dbReference>
<evidence type="ECO:0000313" key="12">
    <source>
        <dbReference type="EMBL" id="PIC29884.1"/>
    </source>
</evidence>
<comment type="similarity">
    <text evidence="1">Belongs to the nuclear hormone receptor family.</text>
</comment>
<evidence type="ECO:0008006" key="14">
    <source>
        <dbReference type="Google" id="ProtNLM"/>
    </source>
</evidence>
<dbReference type="PANTHER" id="PTHR45680:SF12">
    <property type="entry name" value="NUCLEAR HORMONE RECEPTOR FAMILY-RELATED"/>
    <property type="match status" value="1"/>
</dbReference>
<evidence type="ECO:0000256" key="9">
    <source>
        <dbReference type="ARBA" id="ARBA00023242"/>
    </source>
</evidence>
<dbReference type="Pfam" id="PF00105">
    <property type="entry name" value="zf-C4"/>
    <property type="match status" value="1"/>
</dbReference>